<comment type="cofactor">
    <cofactor evidence="8">
        <name>a divalent metal cation</name>
        <dbReference type="ChEBI" id="CHEBI:60240"/>
    </cofactor>
    <text evidence="8">Binds 2 divalent metal cations per subunit.</text>
</comment>
<dbReference type="RefSeq" id="WP_045087672.1">
    <property type="nucleotide sequence ID" value="NZ_LN824141.1"/>
</dbReference>
<evidence type="ECO:0000256" key="6">
    <source>
        <dbReference type="PIRNR" id="PIRNR001123"/>
    </source>
</evidence>
<evidence type="ECO:0000256" key="2">
    <source>
        <dbReference type="ARBA" id="ARBA00022438"/>
    </source>
</evidence>
<keyword evidence="4 8" id="KW-0479">Metal-binding</keyword>
<keyword evidence="5 9" id="KW-0378">Hydrolase</keyword>
<feature type="binding site" evidence="8">
    <location>
        <position position="225"/>
    </location>
    <ligand>
        <name>Zn(2+)</name>
        <dbReference type="ChEBI" id="CHEBI:29105"/>
        <label>1</label>
    </ligand>
</feature>
<protein>
    <submittedName>
        <fullName evidence="9">M42 glutamyl aminopeptidase</fullName>
        <ecNumber evidence="9">3.4.11.7</ecNumber>
    </submittedName>
</protein>
<dbReference type="PIRSF" id="PIRSF001123">
    <property type="entry name" value="PepA_GA"/>
    <property type="match status" value="1"/>
</dbReference>
<dbReference type="GO" id="GO:0046872">
    <property type="term" value="F:metal ion binding"/>
    <property type="evidence" value="ECO:0007669"/>
    <property type="project" value="UniProtKB-UniRule"/>
</dbReference>
<accession>A0A0C7NQL8</accession>
<dbReference type="PANTHER" id="PTHR32481">
    <property type="entry name" value="AMINOPEPTIDASE"/>
    <property type="match status" value="1"/>
</dbReference>
<evidence type="ECO:0000256" key="5">
    <source>
        <dbReference type="ARBA" id="ARBA00022801"/>
    </source>
</evidence>
<dbReference type="HOGENOM" id="CLU_047249_0_2_0"/>
<dbReference type="KEGG" id="dtn:DTL3_0860"/>
<dbReference type="EMBL" id="LN824141">
    <property type="protein sequence ID" value="CEP78167.1"/>
    <property type="molecule type" value="Genomic_DNA"/>
</dbReference>
<feature type="binding site" evidence="8">
    <location>
        <position position="62"/>
    </location>
    <ligand>
        <name>Zn(2+)</name>
        <dbReference type="ChEBI" id="CHEBI:29105"/>
        <label>1</label>
    </ligand>
</feature>
<comment type="similarity">
    <text evidence="1 6">Belongs to the peptidase M42 family.</text>
</comment>
<dbReference type="EC" id="3.4.11.7" evidence="9"/>
<keyword evidence="3" id="KW-0645">Protease</keyword>
<name>A0A0C7NQL8_DEFTU</name>
<dbReference type="PANTHER" id="PTHR32481:SF5">
    <property type="entry name" value="ENDOGLUCANASE"/>
    <property type="match status" value="1"/>
</dbReference>
<feature type="binding site" evidence="8">
    <location>
        <position position="313"/>
    </location>
    <ligand>
        <name>Zn(2+)</name>
        <dbReference type="ChEBI" id="CHEBI:29105"/>
        <label>2</label>
    </ligand>
</feature>
<feature type="binding site" evidence="8">
    <location>
        <position position="168"/>
    </location>
    <ligand>
        <name>Zn(2+)</name>
        <dbReference type="ChEBI" id="CHEBI:29105"/>
        <label>1</label>
    </ligand>
</feature>
<dbReference type="STRING" id="1006576.DTL3_0860"/>
<dbReference type="SUPFAM" id="SSF53187">
    <property type="entry name" value="Zn-dependent exopeptidases"/>
    <property type="match status" value="1"/>
</dbReference>
<dbReference type="Proteomes" id="UP000032809">
    <property type="component" value="Chromosome I"/>
</dbReference>
<dbReference type="OrthoDB" id="48055at2"/>
<feature type="binding site" evidence="8">
    <location>
        <position position="168"/>
    </location>
    <ligand>
        <name>Zn(2+)</name>
        <dbReference type="ChEBI" id="CHEBI:29105"/>
        <label>2</label>
    </ligand>
</feature>
<organism evidence="9 10">
    <name type="scientific">Defluviitoga tunisiensis</name>
    <dbReference type="NCBI Taxonomy" id="1006576"/>
    <lineage>
        <taxon>Bacteria</taxon>
        <taxon>Thermotogati</taxon>
        <taxon>Thermotogota</taxon>
        <taxon>Thermotogae</taxon>
        <taxon>Petrotogales</taxon>
        <taxon>Petrotogaceae</taxon>
        <taxon>Defluviitoga</taxon>
    </lineage>
</organism>
<dbReference type="Gene3D" id="2.40.30.40">
    <property type="entry name" value="Peptidase M42, domain 2"/>
    <property type="match status" value="1"/>
</dbReference>
<dbReference type="PATRIC" id="fig|1006576.9.peg.847"/>
<evidence type="ECO:0000256" key="8">
    <source>
        <dbReference type="PIRSR" id="PIRSR001123-2"/>
    </source>
</evidence>
<feature type="active site" description="Proton acceptor" evidence="7">
    <location>
        <position position="202"/>
    </location>
</feature>
<dbReference type="InterPro" id="IPR008007">
    <property type="entry name" value="Peptidase_M42"/>
</dbReference>
<dbReference type="Gene3D" id="3.40.630.10">
    <property type="entry name" value="Zn peptidases"/>
    <property type="match status" value="1"/>
</dbReference>
<feature type="binding site" evidence="8">
    <location>
        <position position="203"/>
    </location>
    <ligand>
        <name>Zn(2+)</name>
        <dbReference type="ChEBI" id="CHEBI:29105"/>
        <label>2</label>
    </ligand>
</feature>
<keyword evidence="2 9" id="KW-0031">Aminopeptidase</keyword>
<evidence type="ECO:0000256" key="1">
    <source>
        <dbReference type="ARBA" id="ARBA00006272"/>
    </source>
</evidence>
<dbReference type="InterPro" id="IPR051464">
    <property type="entry name" value="Peptidase_M42_aminopept"/>
</dbReference>
<keyword evidence="10" id="KW-1185">Reference proteome</keyword>
<reference evidence="10" key="1">
    <citation type="submission" date="2014-11" db="EMBL/GenBank/DDBJ databases">
        <authorList>
            <person name="Wibberg D."/>
        </authorList>
    </citation>
    <scope>NUCLEOTIDE SEQUENCE [LARGE SCALE GENOMIC DNA]</scope>
    <source>
        <strain evidence="10">L3</strain>
    </source>
</reference>
<evidence type="ECO:0000256" key="3">
    <source>
        <dbReference type="ARBA" id="ARBA00022670"/>
    </source>
</evidence>
<dbReference type="SUPFAM" id="SSF101821">
    <property type="entry name" value="Aminopeptidase/glucanase lid domain"/>
    <property type="match status" value="1"/>
</dbReference>
<evidence type="ECO:0000313" key="10">
    <source>
        <dbReference type="Proteomes" id="UP000032809"/>
    </source>
</evidence>
<dbReference type="Pfam" id="PF05343">
    <property type="entry name" value="Peptidase_M42"/>
    <property type="match status" value="1"/>
</dbReference>
<gene>
    <name evidence="9" type="ORF">DTL3_0860</name>
</gene>
<dbReference type="GO" id="GO:0004230">
    <property type="term" value="F:glutamyl aminopeptidase activity"/>
    <property type="evidence" value="ECO:0007669"/>
    <property type="project" value="UniProtKB-EC"/>
</dbReference>
<dbReference type="InterPro" id="IPR023367">
    <property type="entry name" value="Peptidase_M42_dom2"/>
</dbReference>
<sequence length="348" mass="38740">MRKYLKDLTELSGISSREEKVREYIKSQVEGKVNNITIDNLGNLICFVKGKDSSKKMMVDAHMDEVGFMVTKINDDGTLGISPVGGVDPRVIKSQRLKIEGVLNAVVNSTPIHLDKDIKRVVKYEEIKVYAGFSSKEEASKKVNLGDMVTFDTTYVEEGNYALSKAFDDRVGCSIMLDIIDYIYENKLQPAFDTYFNFATQEEVGLRGTGVAAARIKPDFALVLEGTTAGDNPENPPEKWATHIGNGPVITFMHSGLVIKKEMFETIVNAAKALNIKFQYKMRTAGGTNAAKLAKTMYGIPAGVISVPCRYIHSPLAILNIDDYNNTYSLVKELVTNNERWVNYERAH</sequence>
<evidence type="ECO:0000256" key="7">
    <source>
        <dbReference type="PIRSR" id="PIRSR001123-1"/>
    </source>
</evidence>
<evidence type="ECO:0000313" key="9">
    <source>
        <dbReference type="EMBL" id="CEP78167.1"/>
    </source>
</evidence>
<dbReference type="AlphaFoldDB" id="A0A0C7NQL8"/>
<evidence type="ECO:0000256" key="4">
    <source>
        <dbReference type="ARBA" id="ARBA00022723"/>
    </source>
</evidence>
<proteinExistence type="inferred from homology"/>
<dbReference type="GO" id="GO:0006508">
    <property type="term" value="P:proteolysis"/>
    <property type="evidence" value="ECO:0007669"/>
    <property type="project" value="UniProtKB-KW"/>
</dbReference>